<organism evidence="1 2">
    <name type="scientific">Clostridium colicanis DSM 13634</name>
    <dbReference type="NCBI Taxonomy" id="1121305"/>
    <lineage>
        <taxon>Bacteria</taxon>
        <taxon>Bacillati</taxon>
        <taxon>Bacillota</taxon>
        <taxon>Clostridia</taxon>
        <taxon>Eubacteriales</taxon>
        <taxon>Clostridiaceae</taxon>
        <taxon>Clostridium</taxon>
    </lineage>
</organism>
<dbReference type="EMBL" id="LTBB01000001">
    <property type="protein sequence ID" value="KYH30119.1"/>
    <property type="molecule type" value="Genomic_DNA"/>
</dbReference>
<dbReference type="PATRIC" id="fig|1121305.3.peg.59"/>
<proteinExistence type="predicted"/>
<keyword evidence="2" id="KW-1185">Reference proteome</keyword>
<protein>
    <submittedName>
        <fullName evidence="1">Uncharacterized protein</fullName>
    </submittedName>
</protein>
<dbReference type="RefSeq" id="WP_061857016.1">
    <property type="nucleotide sequence ID" value="NZ_LTBB01000001.1"/>
</dbReference>
<dbReference type="STRING" id="1121305.CLCOL_00570"/>
<reference evidence="1 2" key="1">
    <citation type="submission" date="2016-02" db="EMBL/GenBank/DDBJ databases">
        <title>Genome sequence of Clostridium colicanis DSM 13634.</title>
        <authorList>
            <person name="Poehlein A."/>
            <person name="Daniel R."/>
        </authorList>
    </citation>
    <scope>NUCLEOTIDE SEQUENCE [LARGE SCALE GENOMIC DNA]</scope>
    <source>
        <strain evidence="1 2">DSM 13634</strain>
    </source>
</reference>
<accession>A0A151AR51</accession>
<sequence>MEGNRDRSKKEKKIRSKGFNNISETALAEAKALSNIGYRLMLIGDAIVVSTTDPIAILQAALIKLVAGIILTQSTMIYVNENRNSENPIPEELNMLKFIGSVLSIVGAVISTKVLFDETALGQVQASVIPPFEFIT</sequence>
<comment type="caution">
    <text evidence="1">The sequence shown here is derived from an EMBL/GenBank/DDBJ whole genome shotgun (WGS) entry which is preliminary data.</text>
</comment>
<dbReference type="AlphaFoldDB" id="A0A151AR51"/>
<dbReference type="Proteomes" id="UP000075374">
    <property type="component" value="Unassembled WGS sequence"/>
</dbReference>
<evidence type="ECO:0000313" key="2">
    <source>
        <dbReference type="Proteomes" id="UP000075374"/>
    </source>
</evidence>
<evidence type="ECO:0000313" key="1">
    <source>
        <dbReference type="EMBL" id="KYH30119.1"/>
    </source>
</evidence>
<gene>
    <name evidence="1" type="ORF">CLCOL_00570</name>
</gene>
<name>A0A151AR51_9CLOT</name>